<evidence type="ECO:0000259" key="1">
    <source>
        <dbReference type="Pfam" id="PF22481"/>
    </source>
</evidence>
<evidence type="ECO:0000313" key="3">
    <source>
        <dbReference type="Proteomes" id="UP000588051"/>
    </source>
</evidence>
<reference evidence="2 3" key="1">
    <citation type="submission" date="2020-06" db="EMBL/GenBank/DDBJ databases">
        <authorList>
            <person name="Qiu C."/>
            <person name="Liu Z."/>
        </authorList>
    </citation>
    <scope>NUCLEOTIDE SEQUENCE [LARGE SCALE GENOMIC DNA]</scope>
    <source>
        <strain evidence="2 3">EM 1</strain>
    </source>
</reference>
<dbReference type="RefSeq" id="WP_176803204.1">
    <property type="nucleotide sequence ID" value="NZ_JABXYJ010000004.1"/>
</dbReference>
<dbReference type="Pfam" id="PF22481">
    <property type="entry name" value="DUF6985"/>
    <property type="match status" value="1"/>
</dbReference>
<keyword evidence="3" id="KW-1185">Reference proteome</keyword>
<accession>A0A850QP89</accession>
<protein>
    <recommendedName>
        <fullName evidence="1">DUF6985 domain-containing protein</fullName>
    </recommendedName>
</protein>
<gene>
    <name evidence="2" type="ORF">HV832_08575</name>
</gene>
<organism evidence="2 3">
    <name type="scientific">Undibacterium oligocarboniphilum</name>
    <dbReference type="NCBI Taxonomy" id="666702"/>
    <lineage>
        <taxon>Bacteria</taxon>
        <taxon>Pseudomonadati</taxon>
        <taxon>Pseudomonadota</taxon>
        <taxon>Betaproteobacteria</taxon>
        <taxon>Burkholderiales</taxon>
        <taxon>Oxalobacteraceae</taxon>
        <taxon>Undibacterium</taxon>
    </lineage>
</organism>
<dbReference type="InterPro" id="IPR054254">
    <property type="entry name" value="DUF6985"/>
</dbReference>
<proteinExistence type="predicted"/>
<feature type="domain" description="DUF6985" evidence="1">
    <location>
        <begin position="6"/>
        <end position="154"/>
    </location>
</feature>
<sequence length="175" mass="19625">MHISPLGPLTRDDDNDWLISQPMMIPALNTACEFLLEAYAGDSQPQDFTDAVTAFIGLQPETLQAAETAIFNYYLDCARLAKTEGETCVQITAPEDVWQHIQFGSEALVCRRHTGDQAIYILFECDCDWNAEDGLQMVFRKGKEISKVGPFDDFLSYADVYGLPELDRVIYQSPG</sequence>
<comment type="caution">
    <text evidence="2">The sequence shown here is derived from an EMBL/GenBank/DDBJ whole genome shotgun (WGS) entry which is preliminary data.</text>
</comment>
<evidence type="ECO:0000313" key="2">
    <source>
        <dbReference type="EMBL" id="NVO77886.1"/>
    </source>
</evidence>
<dbReference type="Proteomes" id="UP000588051">
    <property type="component" value="Unassembled WGS sequence"/>
</dbReference>
<dbReference type="AlphaFoldDB" id="A0A850QP89"/>
<name>A0A850QP89_9BURK</name>
<dbReference type="EMBL" id="JABXYJ010000004">
    <property type="protein sequence ID" value="NVO77886.1"/>
    <property type="molecule type" value="Genomic_DNA"/>
</dbReference>